<name>A0A1X7LWL0_9BACL</name>
<protein>
    <recommendedName>
        <fullName evidence="3">Phage terminase, small subunit</fullName>
    </recommendedName>
</protein>
<accession>A0A1X7LWL0</accession>
<dbReference type="AlphaFoldDB" id="A0A1X7LWL0"/>
<evidence type="ECO:0000313" key="1">
    <source>
        <dbReference type="EMBL" id="SMG58268.1"/>
    </source>
</evidence>
<evidence type="ECO:0000313" key="2">
    <source>
        <dbReference type="Proteomes" id="UP000193834"/>
    </source>
</evidence>
<keyword evidence="2" id="KW-1185">Reference proteome</keyword>
<dbReference type="OrthoDB" id="2615336at2"/>
<gene>
    <name evidence="1" type="ORF">SAMN06295960_4653</name>
</gene>
<reference evidence="1 2" key="1">
    <citation type="submission" date="2017-04" db="EMBL/GenBank/DDBJ databases">
        <authorList>
            <person name="Afonso C.L."/>
            <person name="Miller P.J."/>
            <person name="Scott M.A."/>
            <person name="Spackman E."/>
            <person name="Goraichik I."/>
            <person name="Dimitrov K.M."/>
            <person name="Suarez D.L."/>
            <person name="Swayne D.E."/>
        </authorList>
    </citation>
    <scope>NUCLEOTIDE SEQUENCE [LARGE SCALE GENOMIC DNA]</scope>
    <source>
        <strain evidence="1 2">11</strain>
    </source>
</reference>
<dbReference type="Proteomes" id="UP000193834">
    <property type="component" value="Unassembled WGS sequence"/>
</dbReference>
<dbReference type="STRING" id="1852522.SAMN06295960_4653"/>
<dbReference type="RefSeq" id="WP_085498537.1">
    <property type="nucleotide sequence ID" value="NZ_FXAZ01000009.1"/>
</dbReference>
<organism evidence="1 2">
    <name type="scientific">Paenibacillus aquistagni</name>
    <dbReference type="NCBI Taxonomy" id="1852522"/>
    <lineage>
        <taxon>Bacteria</taxon>
        <taxon>Bacillati</taxon>
        <taxon>Bacillota</taxon>
        <taxon>Bacilli</taxon>
        <taxon>Bacillales</taxon>
        <taxon>Paenibacillaceae</taxon>
        <taxon>Paenibacillus</taxon>
    </lineage>
</organism>
<evidence type="ECO:0008006" key="3">
    <source>
        <dbReference type="Google" id="ProtNLM"/>
    </source>
</evidence>
<dbReference type="EMBL" id="FXAZ01000009">
    <property type="protein sequence ID" value="SMG58268.1"/>
    <property type="molecule type" value="Genomic_DNA"/>
</dbReference>
<proteinExistence type="predicted"/>
<sequence>MEKIQVYAQELKKLHEIFQDVDPSQSKLCEGLIEDAAFLKAENYVLKGVLTQIGMVKIHPNHPEMQKPTEAAKQYLKNLNSYSVVIKTLNGVLNKVAMDDEDELSDYE</sequence>